<comment type="similarity">
    <text evidence="2">Belongs to the OMP decarboxylase family. Type 2 subfamily.</text>
</comment>
<proteinExistence type="inferred from homology"/>
<keyword evidence="10" id="KW-1185">Reference proteome</keyword>
<evidence type="ECO:0000256" key="2">
    <source>
        <dbReference type="ARBA" id="ARBA00008847"/>
    </source>
</evidence>
<evidence type="ECO:0000313" key="9">
    <source>
        <dbReference type="EMBL" id="GAA1988589.1"/>
    </source>
</evidence>
<comment type="caution">
    <text evidence="9">The sequence shown here is derived from an EMBL/GenBank/DDBJ whole genome shotgun (WGS) entry which is preliminary data.</text>
</comment>
<evidence type="ECO:0000256" key="6">
    <source>
        <dbReference type="ARBA" id="ARBA00049157"/>
    </source>
</evidence>
<keyword evidence="3" id="KW-0210">Decarboxylase</keyword>
<keyword evidence="4" id="KW-0665">Pyrimidine biosynthesis</keyword>
<dbReference type="SMART" id="SM00934">
    <property type="entry name" value="OMPdecase"/>
    <property type="match status" value="1"/>
</dbReference>
<dbReference type="InterPro" id="IPR013785">
    <property type="entry name" value="Aldolase_TIM"/>
</dbReference>
<accession>A0ABN2SN67</accession>
<dbReference type="PANTHER" id="PTHR43375">
    <property type="entry name" value="OROTIDINE 5'-PHOSPHATE DECARBOXYLASE"/>
    <property type="match status" value="1"/>
</dbReference>
<gene>
    <name evidence="9" type="primary">pyrF</name>
    <name evidence="9" type="ORF">GCM10009777_24540</name>
</gene>
<dbReference type="EMBL" id="BAAAOH010000001">
    <property type="protein sequence ID" value="GAA1988589.1"/>
    <property type="molecule type" value="Genomic_DNA"/>
</dbReference>
<dbReference type="PANTHER" id="PTHR43375:SF1">
    <property type="entry name" value="OROTIDINE 5'-PHOSPHATE DECARBOXYLASE"/>
    <property type="match status" value="1"/>
</dbReference>
<evidence type="ECO:0000313" key="10">
    <source>
        <dbReference type="Proteomes" id="UP001500326"/>
    </source>
</evidence>
<keyword evidence="5" id="KW-0456">Lyase</keyword>
<evidence type="ECO:0000256" key="3">
    <source>
        <dbReference type="ARBA" id="ARBA00022793"/>
    </source>
</evidence>
<evidence type="ECO:0000256" key="1">
    <source>
        <dbReference type="ARBA" id="ARBA00004861"/>
    </source>
</evidence>
<dbReference type="InterPro" id="IPR018089">
    <property type="entry name" value="OMPdecase_AS"/>
</dbReference>
<dbReference type="InterPro" id="IPR001754">
    <property type="entry name" value="OMPdeCOase_dom"/>
</dbReference>
<comment type="pathway">
    <text evidence="1">Pyrimidine metabolism; UMP biosynthesis via de novo pathway; UMP from orotate: step 2/2.</text>
</comment>
<dbReference type="EC" id="4.1.1.23" evidence="7"/>
<dbReference type="PROSITE" id="PS00156">
    <property type="entry name" value="OMPDECASE"/>
    <property type="match status" value="1"/>
</dbReference>
<dbReference type="Proteomes" id="UP001500326">
    <property type="component" value="Unassembled WGS sequence"/>
</dbReference>
<comment type="catalytic activity">
    <reaction evidence="6">
        <text>orotidine 5'-phosphate + H(+) = UMP + CO2</text>
        <dbReference type="Rhea" id="RHEA:11596"/>
        <dbReference type="ChEBI" id="CHEBI:15378"/>
        <dbReference type="ChEBI" id="CHEBI:16526"/>
        <dbReference type="ChEBI" id="CHEBI:57538"/>
        <dbReference type="ChEBI" id="CHEBI:57865"/>
        <dbReference type="EC" id="4.1.1.23"/>
    </reaction>
</comment>
<dbReference type="Pfam" id="PF00215">
    <property type="entry name" value="OMPdecase"/>
    <property type="match status" value="1"/>
</dbReference>
<name>A0ABN2SN67_9MICO</name>
<organism evidence="9 10">
    <name type="scientific">Microbacterium pumilum</name>
    <dbReference type="NCBI Taxonomy" id="344165"/>
    <lineage>
        <taxon>Bacteria</taxon>
        <taxon>Bacillati</taxon>
        <taxon>Actinomycetota</taxon>
        <taxon>Actinomycetes</taxon>
        <taxon>Micrococcales</taxon>
        <taxon>Microbacteriaceae</taxon>
        <taxon>Microbacterium</taxon>
    </lineage>
</organism>
<reference evidence="9 10" key="1">
    <citation type="journal article" date="2019" name="Int. J. Syst. Evol. Microbiol.">
        <title>The Global Catalogue of Microorganisms (GCM) 10K type strain sequencing project: providing services to taxonomists for standard genome sequencing and annotation.</title>
        <authorList>
            <consortium name="The Broad Institute Genomics Platform"/>
            <consortium name="The Broad Institute Genome Sequencing Center for Infectious Disease"/>
            <person name="Wu L."/>
            <person name="Ma J."/>
        </authorList>
    </citation>
    <scope>NUCLEOTIDE SEQUENCE [LARGE SCALE GENOMIC DNA]</scope>
    <source>
        <strain evidence="9 10">JCM 14902</strain>
    </source>
</reference>
<evidence type="ECO:0000256" key="5">
    <source>
        <dbReference type="ARBA" id="ARBA00023239"/>
    </source>
</evidence>
<dbReference type="InterPro" id="IPR011060">
    <property type="entry name" value="RibuloseP-bd_barrel"/>
</dbReference>
<dbReference type="RefSeq" id="WP_344062478.1">
    <property type="nucleotide sequence ID" value="NZ_BAAAOH010000001.1"/>
</dbReference>
<dbReference type="SUPFAM" id="SSF51366">
    <property type="entry name" value="Ribulose-phoshate binding barrel"/>
    <property type="match status" value="1"/>
</dbReference>
<dbReference type="NCBIfam" id="TIGR02127">
    <property type="entry name" value="pyrF_sub2"/>
    <property type="match status" value="1"/>
</dbReference>
<evidence type="ECO:0000256" key="4">
    <source>
        <dbReference type="ARBA" id="ARBA00022975"/>
    </source>
</evidence>
<evidence type="ECO:0000259" key="8">
    <source>
        <dbReference type="SMART" id="SM00934"/>
    </source>
</evidence>
<feature type="domain" description="Orotidine 5'-phosphate decarboxylase" evidence="8">
    <location>
        <begin position="20"/>
        <end position="270"/>
    </location>
</feature>
<protein>
    <recommendedName>
        <fullName evidence="7">Orotidine-5'-phosphate decarboxylase</fullName>
        <ecNumber evidence="7">4.1.1.23</ecNumber>
    </recommendedName>
</protein>
<dbReference type="CDD" id="cd04725">
    <property type="entry name" value="OMP_decarboxylase_like"/>
    <property type="match status" value="1"/>
</dbReference>
<sequence length="282" mass="29123">MSSAASFGERVRAALDRFGPLCVGIDPHASLLEAWGLDASAAGVREFGLRVVDAAADRVGMVKPQVSFFERWGSAGFAALEEVMAVARAAGLIVIADAKRGDIGSTMDAYGQAWLTPGSPLEADALTVNPFLGIGTLDDTFRAAERSGKGVFVLAATSNSEALAGQRAIGTAGATVSAGIIAEVSQRNDNTTPDGDWASLGFVIGATVDWAEAGIRPFSPRAPILGPGFGYQGAQPADLVRRFGEMAPCVIAGESRSLLNAGPHALDAAIEARVSEYRSTRG</sequence>
<dbReference type="InterPro" id="IPR011995">
    <property type="entry name" value="OMPdecase_type-2"/>
</dbReference>
<evidence type="ECO:0000256" key="7">
    <source>
        <dbReference type="NCBIfam" id="TIGR02127"/>
    </source>
</evidence>
<dbReference type="Gene3D" id="3.20.20.70">
    <property type="entry name" value="Aldolase class I"/>
    <property type="match status" value="1"/>
</dbReference>